<evidence type="ECO:0000313" key="6">
    <source>
        <dbReference type="Proteomes" id="UP001597045"/>
    </source>
</evidence>
<dbReference type="InterPro" id="IPR033524">
    <property type="entry name" value="Glu/Leu/Phe/Val_DH_AS"/>
</dbReference>
<reference evidence="6" key="1">
    <citation type="journal article" date="2019" name="Int. J. Syst. Evol. Microbiol.">
        <title>The Global Catalogue of Microorganisms (GCM) 10K type strain sequencing project: providing services to taxonomists for standard genome sequencing and annotation.</title>
        <authorList>
            <consortium name="The Broad Institute Genomics Platform"/>
            <consortium name="The Broad Institute Genome Sequencing Center for Infectious Disease"/>
            <person name="Wu L."/>
            <person name="Ma J."/>
        </authorList>
    </citation>
    <scope>NUCLEOTIDE SEQUENCE [LARGE SCALE GENOMIC DNA]</scope>
    <source>
        <strain evidence="6">JCM 31486</strain>
    </source>
</reference>
<evidence type="ECO:0000256" key="3">
    <source>
        <dbReference type="ARBA" id="ARBA00023027"/>
    </source>
</evidence>
<evidence type="ECO:0000256" key="2">
    <source>
        <dbReference type="ARBA" id="ARBA00023002"/>
    </source>
</evidence>
<evidence type="ECO:0000313" key="5">
    <source>
        <dbReference type="EMBL" id="MFD1046418.1"/>
    </source>
</evidence>
<dbReference type="Pfam" id="PF02812">
    <property type="entry name" value="ELFV_dehydrog_N"/>
    <property type="match status" value="1"/>
</dbReference>
<proteinExistence type="inferred from homology"/>
<dbReference type="InterPro" id="IPR016211">
    <property type="entry name" value="Glu/Phe/Leu/Val/Trp_DH_bac/arc"/>
</dbReference>
<keyword evidence="2" id="KW-0560">Oxidoreductase</keyword>
<evidence type="ECO:0000259" key="4">
    <source>
        <dbReference type="Pfam" id="PF02812"/>
    </source>
</evidence>
<dbReference type="PROSITE" id="PS00074">
    <property type="entry name" value="GLFV_DEHYDROGENASE"/>
    <property type="match status" value="1"/>
</dbReference>
<evidence type="ECO:0000256" key="1">
    <source>
        <dbReference type="ARBA" id="ARBA00006382"/>
    </source>
</evidence>
<comment type="caution">
    <text evidence="5">The sequence shown here is derived from an EMBL/GenBank/DDBJ whole genome shotgun (WGS) entry which is preliminary data.</text>
</comment>
<gene>
    <name evidence="5" type="ORF">ACFQ1S_13060</name>
</gene>
<dbReference type="InterPro" id="IPR046346">
    <property type="entry name" value="Aminoacid_DH-like_N_sf"/>
</dbReference>
<dbReference type="Proteomes" id="UP001597045">
    <property type="component" value="Unassembled WGS sequence"/>
</dbReference>
<dbReference type="EMBL" id="JBHTIS010000648">
    <property type="protein sequence ID" value="MFD1046418.1"/>
    <property type="molecule type" value="Genomic_DNA"/>
</dbReference>
<dbReference type="Gene3D" id="3.40.50.10860">
    <property type="entry name" value="Leucine Dehydrogenase, chain A, domain 1"/>
    <property type="match status" value="1"/>
</dbReference>
<comment type="similarity">
    <text evidence="1">Belongs to the Glu/Leu/Phe/Val dehydrogenases family.</text>
</comment>
<organism evidence="5 6">
    <name type="scientific">Kibdelosporangium lantanae</name>
    <dbReference type="NCBI Taxonomy" id="1497396"/>
    <lineage>
        <taxon>Bacteria</taxon>
        <taxon>Bacillati</taxon>
        <taxon>Actinomycetota</taxon>
        <taxon>Actinomycetes</taxon>
        <taxon>Pseudonocardiales</taxon>
        <taxon>Pseudonocardiaceae</taxon>
        <taxon>Kibdelosporangium</taxon>
    </lineage>
</organism>
<dbReference type="SUPFAM" id="SSF53223">
    <property type="entry name" value="Aminoacid dehydrogenase-like, N-terminal domain"/>
    <property type="match status" value="1"/>
</dbReference>
<keyword evidence="3" id="KW-0520">NAD</keyword>
<protein>
    <submittedName>
        <fullName evidence="5">Glu/Leu/Phe/Val dehydrogenase dimerization domain-containing protein</fullName>
    </submittedName>
</protein>
<dbReference type="InterPro" id="IPR006097">
    <property type="entry name" value="Glu/Leu/Phe/Val/Trp_DH_dimer"/>
</dbReference>
<name>A0ABW3M7K6_9PSEU</name>
<keyword evidence="6" id="KW-1185">Reference proteome</keyword>
<sequence>MSLTEAMRARDFEQVVVCRDPGVGLESVIAIHDTTLGPSLGGIRMRAYVDHDAALADALDLAEAMTYKAALAGLDLGGGKSVINADPRSANRNELLAAHARFVGSLGGRYIPAVDMGTTVEEKQPRPEFTVGMADFARVQADPFTGRVVVVQGHVEGVVDHDEGVHGVNSSASAQWRRCRTVSASDVPRRHVSSNAVIPLTLEELHQGAQGGR</sequence>
<dbReference type="PANTHER" id="PTHR42722">
    <property type="entry name" value="LEUCINE DEHYDROGENASE"/>
    <property type="match status" value="1"/>
</dbReference>
<accession>A0ABW3M7K6</accession>
<dbReference type="PANTHER" id="PTHR42722:SF1">
    <property type="entry name" value="VALINE DEHYDROGENASE"/>
    <property type="match status" value="1"/>
</dbReference>
<feature type="domain" description="Glutamate/phenylalanine/leucine/valine/L-tryptophan dehydrogenase dimerisation" evidence="4">
    <location>
        <begin position="24"/>
        <end position="122"/>
    </location>
</feature>